<dbReference type="PANTHER" id="PTHR43466:SF1">
    <property type="entry name" value="2-OXO-4-HYDROXY-4-CARBOXY-5-UREIDOIMIDAZOLINE DECARBOXYLASE-RELATED"/>
    <property type="match status" value="1"/>
</dbReference>
<dbReference type="PANTHER" id="PTHR43466">
    <property type="entry name" value="2-OXO-4-HYDROXY-4-CARBOXY-5-UREIDOIMIDAZOLINE DECARBOXYLASE-RELATED"/>
    <property type="match status" value="1"/>
</dbReference>
<reference evidence="8 9" key="1">
    <citation type="submission" date="2017-07" db="EMBL/GenBank/DDBJ databases">
        <title>Niveispirillum cyanobacteriorum sp. nov., isolated from cyanobacterial aggregates in a eutrophic lake.</title>
        <authorList>
            <person name="Cai H."/>
        </authorList>
    </citation>
    <scope>NUCLEOTIDE SEQUENCE [LARGE SCALE GENOMIC DNA]</scope>
    <source>
        <strain evidence="9">TH1-14</strain>
    </source>
</reference>
<evidence type="ECO:0000256" key="6">
    <source>
        <dbReference type="ARBA" id="ARBA00023239"/>
    </source>
</evidence>
<evidence type="ECO:0000313" key="8">
    <source>
        <dbReference type="EMBL" id="OYQ31831.1"/>
    </source>
</evidence>
<feature type="domain" description="Oxo-4-hydroxy-4-carboxy-5-ureidoimidazoline decarboxylase" evidence="7">
    <location>
        <begin position="18"/>
        <end position="174"/>
    </location>
</feature>
<dbReference type="EC" id="4.1.1.97" evidence="3"/>
<dbReference type="Pfam" id="PF09349">
    <property type="entry name" value="OHCU_decarbox"/>
    <property type="match status" value="1"/>
</dbReference>
<comment type="caution">
    <text evidence="8">The sequence shown here is derived from an EMBL/GenBank/DDBJ whole genome shotgun (WGS) entry which is preliminary data.</text>
</comment>
<dbReference type="OrthoDB" id="9800909at2"/>
<dbReference type="GO" id="GO:0019628">
    <property type="term" value="P:urate catabolic process"/>
    <property type="evidence" value="ECO:0007669"/>
    <property type="project" value="UniProtKB-UniPathway"/>
</dbReference>
<name>A0A255YRM0_9PROT</name>
<dbReference type="AlphaFoldDB" id="A0A255YRM0"/>
<keyword evidence="5" id="KW-0210">Decarboxylase</keyword>
<evidence type="ECO:0000259" key="7">
    <source>
        <dbReference type="Pfam" id="PF09349"/>
    </source>
</evidence>
<dbReference type="GO" id="GO:0006144">
    <property type="term" value="P:purine nucleobase metabolic process"/>
    <property type="evidence" value="ECO:0007669"/>
    <property type="project" value="UniProtKB-KW"/>
</dbReference>
<keyword evidence="6" id="KW-0456">Lyase</keyword>
<dbReference type="RefSeq" id="WP_094458625.1">
    <property type="nucleotide sequence ID" value="NZ_NOXU01000032.1"/>
</dbReference>
<proteinExistence type="predicted"/>
<evidence type="ECO:0000256" key="4">
    <source>
        <dbReference type="ARBA" id="ARBA00022631"/>
    </source>
</evidence>
<gene>
    <name evidence="8" type="primary">uraD</name>
    <name evidence="8" type="ORF">CHU95_21595</name>
</gene>
<accession>A0A255YRM0</accession>
<evidence type="ECO:0000313" key="9">
    <source>
        <dbReference type="Proteomes" id="UP000216998"/>
    </source>
</evidence>
<keyword evidence="4" id="KW-0659">Purine metabolism</keyword>
<dbReference type="SUPFAM" id="SSF158694">
    <property type="entry name" value="UraD-Like"/>
    <property type="match status" value="1"/>
</dbReference>
<organism evidence="8 9">
    <name type="scientific">Niveispirillum lacus</name>
    <dbReference type="NCBI Taxonomy" id="1981099"/>
    <lineage>
        <taxon>Bacteria</taxon>
        <taxon>Pseudomonadati</taxon>
        <taxon>Pseudomonadota</taxon>
        <taxon>Alphaproteobacteria</taxon>
        <taxon>Rhodospirillales</taxon>
        <taxon>Azospirillaceae</taxon>
        <taxon>Niveispirillum</taxon>
    </lineage>
</organism>
<comment type="catalytic activity">
    <reaction evidence="1">
        <text>5-hydroxy-2-oxo-4-ureido-2,5-dihydro-1H-imidazole-5-carboxylate + H(+) = (S)-allantoin + CO2</text>
        <dbReference type="Rhea" id="RHEA:26301"/>
        <dbReference type="ChEBI" id="CHEBI:15378"/>
        <dbReference type="ChEBI" id="CHEBI:15678"/>
        <dbReference type="ChEBI" id="CHEBI:16526"/>
        <dbReference type="ChEBI" id="CHEBI:58639"/>
        <dbReference type="EC" id="4.1.1.97"/>
    </reaction>
</comment>
<dbReference type="NCBIfam" id="TIGR03164">
    <property type="entry name" value="UHCUDC"/>
    <property type="match status" value="1"/>
</dbReference>
<dbReference type="GO" id="GO:0000255">
    <property type="term" value="P:allantoin metabolic process"/>
    <property type="evidence" value="ECO:0007669"/>
    <property type="project" value="InterPro"/>
</dbReference>
<protein>
    <recommendedName>
        <fullName evidence="3">2-oxo-4-hydroxy-4-carboxy-5-ureidoimidazoline decarboxylase</fullName>
        <ecNumber evidence="3">4.1.1.97</ecNumber>
    </recommendedName>
</protein>
<dbReference type="InterPro" id="IPR018020">
    <property type="entry name" value="OHCU_decarboxylase"/>
</dbReference>
<dbReference type="UniPathway" id="UPA00394">
    <property type="reaction ID" value="UER00652"/>
</dbReference>
<evidence type="ECO:0000256" key="2">
    <source>
        <dbReference type="ARBA" id="ARBA00004754"/>
    </source>
</evidence>
<dbReference type="GO" id="GO:0051997">
    <property type="term" value="F:2-oxo-4-hydroxy-4-carboxy-5-ureidoimidazoline decarboxylase activity"/>
    <property type="evidence" value="ECO:0007669"/>
    <property type="project" value="UniProtKB-EC"/>
</dbReference>
<dbReference type="InterPro" id="IPR017580">
    <property type="entry name" value="OHCU_decarboxylase-1"/>
</dbReference>
<dbReference type="InterPro" id="IPR036778">
    <property type="entry name" value="OHCU_decarboxylase_sf"/>
</dbReference>
<dbReference type="EMBL" id="NOXU01000032">
    <property type="protein sequence ID" value="OYQ31831.1"/>
    <property type="molecule type" value="Genomic_DNA"/>
</dbReference>
<evidence type="ECO:0000256" key="3">
    <source>
        <dbReference type="ARBA" id="ARBA00012257"/>
    </source>
</evidence>
<keyword evidence="9" id="KW-1185">Reference proteome</keyword>
<dbReference type="Gene3D" id="1.10.3330.10">
    <property type="entry name" value="Oxo-4-hydroxy-4-carboxy-5-ureidoimidazoline decarboxylase"/>
    <property type="match status" value="1"/>
</dbReference>
<evidence type="ECO:0000256" key="1">
    <source>
        <dbReference type="ARBA" id="ARBA00001163"/>
    </source>
</evidence>
<sequence length="179" mass="19421">MADDTDPVPARSTPALLNSLAHADFVHLLGGIWEDSPWVAEAAFEARPFVDIVALHHAMVRAVRDAGHEAQLALLRAHPDLAGKLARGGGLTAHSTAEQAGLGLDRLSDAEFDWFDRHNSAYRDRFGFPFIIAVKENTRDSIKAALATRLDNDPAVEMKTALGEVAKIAKFRLEGLFGT</sequence>
<comment type="pathway">
    <text evidence="2">Purine metabolism; urate degradation; (S)-allantoin from urate: step 3/3.</text>
</comment>
<dbReference type="Proteomes" id="UP000216998">
    <property type="component" value="Unassembled WGS sequence"/>
</dbReference>
<evidence type="ECO:0000256" key="5">
    <source>
        <dbReference type="ARBA" id="ARBA00022793"/>
    </source>
</evidence>